<dbReference type="SUPFAM" id="SSF88659">
    <property type="entry name" value="Sigma3 and sigma4 domains of RNA polymerase sigma factors"/>
    <property type="match status" value="1"/>
</dbReference>
<feature type="region of interest" description="Disordered" evidence="6">
    <location>
        <begin position="336"/>
        <end position="355"/>
    </location>
</feature>
<feature type="domain" description="RNA polymerase sigma factor 70 region 4 type 2" evidence="8">
    <location>
        <begin position="148"/>
        <end position="200"/>
    </location>
</feature>
<keyword evidence="4" id="KW-0731">Sigma factor</keyword>
<evidence type="ECO:0000313" key="9">
    <source>
        <dbReference type="EMBL" id="MPY10523.1"/>
    </source>
</evidence>
<dbReference type="Gene3D" id="3.10.450.50">
    <property type="match status" value="1"/>
</dbReference>
<dbReference type="OrthoDB" id="7376212at2"/>
<accession>A0A7X1TNE1</accession>
<organism evidence="9 10">
    <name type="scientific">Arthrobacter bussei</name>
    <dbReference type="NCBI Taxonomy" id="2594179"/>
    <lineage>
        <taxon>Bacteria</taxon>
        <taxon>Bacillati</taxon>
        <taxon>Actinomycetota</taxon>
        <taxon>Actinomycetes</taxon>
        <taxon>Micrococcales</taxon>
        <taxon>Micrococcaceae</taxon>
        <taxon>Arthrobacter</taxon>
    </lineage>
</organism>
<evidence type="ECO:0000256" key="6">
    <source>
        <dbReference type="SAM" id="MobiDB-lite"/>
    </source>
</evidence>
<keyword evidence="10" id="KW-1185">Reference proteome</keyword>
<dbReference type="InterPro" id="IPR007627">
    <property type="entry name" value="RNA_pol_sigma70_r2"/>
</dbReference>
<dbReference type="PANTHER" id="PTHR43133">
    <property type="entry name" value="RNA POLYMERASE ECF-TYPE SIGMA FACTO"/>
    <property type="match status" value="1"/>
</dbReference>
<evidence type="ECO:0000259" key="7">
    <source>
        <dbReference type="Pfam" id="PF04542"/>
    </source>
</evidence>
<dbReference type="InterPro" id="IPR014305">
    <property type="entry name" value="RNA_pol_sigma-G_actinobac"/>
</dbReference>
<proteinExistence type="inferred from homology"/>
<dbReference type="GO" id="GO:0006352">
    <property type="term" value="P:DNA-templated transcription initiation"/>
    <property type="evidence" value="ECO:0007669"/>
    <property type="project" value="InterPro"/>
</dbReference>
<feature type="region of interest" description="Disordered" evidence="6">
    <location>
        <begin position="1"/>
        <end position="20"/>
    </location>
</feature>
<comment type="caution">
    <text evidence="9">The sequence shown here is derived from an EMBL/GenBank/DDBJ whole genome shotgun (WGS) entry which is preliminary data.</text>
</comment>
<evidence type="ECO:0000256" key="2">
    <source>
        <dbReference type="ARBA" id="ARBA00011344"/>
    </source>
</evidence>
<dbReference type="InterPro" id="IPR013325">
    <property type="entry name" value="RNA_pol_sigma_r2"/>
</dbReference>
<evidence type="ECO:0000256" key="4">
    <source>
        <dbReference type="ARBA" id="ARBA00023082"/>
    </source>
</evidence>
<reference evidence="10" key="1">
    <citation type="submission" date="2019-07" db="EMBL/GenBank/DDBJ databases">
        <title>Arthrobacter KR32 sp. nov., isolated from mountain cheese made of cows milk.</title>
        <authorList>
            <person name="Flegler A."/>
        </authorList>
    </citation>
    <scope>NUCLEOTIDE SEQUENCE [LARGE SCALE GENOMIC DNA]</scope>
    <source>
        <strain evidence="10">KR32</strain>
    </source>
</reference>
<name>A0A7X1TNE1_9MICC</name>
<dbReference type="InterPro" id="IPR039425">
    <property type="entry name" value="RNA_pol_sigma-70-like"/>
</dbReference>
<dbReference type="GO" id="GO:0003677">
    <property type="term" value="F:DNA binding"/>
    <property type="evidence" value="ECO:0007669"/>
    <property type="project" value="InterPro"/>
</dbReference>
<evidence type="ECO:0000256" key="5">
    <source>
        <dbReference type="ARBA" id="ARBA00023163"/>
    </source>
</evidence>
<comment type="similarity">
    <text evidence="1">Belongs to the sigma-70 factor family. ECF subfamily.</text>
</comment>
<evidence type="ECO:0000259" key="8">
    <source>
        <dbReference type="Pfam" id="PF08281"/>
    </source>
</evidence>
<dbReference type="NCBIfam" id="TIGR02937">
    <property type="entry name" value="sigma70-ECF"/>
    <property type="match status" value="1"/>
</dbReference>
<dbReference type="NCBIfam" id="TIGR02960">
    <property type="entry name" value="SigX5"/>
    <property type="match status" value="1"/>
</dbReference>
<evidence type="ECO:0000256" key="1">
    <source>
        <dbReference type="ARBA" id="ARBA00010641"/>
    </source>
</evidence>
<dbReference type="PANTHER" id="PTHR43133:SF65">
    <property type="entry name" value="ECF RNA POLYMERASE SIGMA FACTOR SIGG"/>
    <property type="match status" value="1"/>
</dbReference>
<feature type="domain" description="RNA polymerase sigma-70 region 2" evidence="7">
    <location>
        <begin position="27"/>
        <end position="93"/>
    </location>
</feature>
<dbReference type="InterPro" id="IPR013324">
    <property type="entry name" value="RNA_pol_sigma_r3/r4-like"/>
</dbReference>
<dbReference type="RefSeq" id="WP_152813431.1">
    <property type="nucleotide sequence ID" value="NZ_VJXX01000001.1"/>
</dbReference>
<dbReference type="Gene3D" id="1.10.10.10">
    <property type="entry name" value="Winged helix-like DNA-binding domain superfamily/Winged helix DNA-binding domain"/>
    <property type="match status" value="1"/>
</dbReference>
<dbReference type="InterPro" id="IPR013249">
    <property type="entry name" value="RNA_pol_sigma70_r4_t2"/>
</dbReference>
<dbReference type="InterPro" id="IPR014284">
    <property type="entry name" value="RNA_pol_sigma-70_dom"/>
</dbReference>
<dbReference type="Gene3D" id="1.10.1740.10">
    <property type="match status" value="1"/>
</dbReference>
<dbReference type="NCBIfam" id="NF006089">
    <property type="entry name" value="PRK08241.1"/>
    <property type="match status" value="1"/>
</dbReference>
<protein>
    <submittedName>
        <fullName evidence="9">Sigma-70 family RNA polymerase sigma factor</fullName>
    </submittedName>
</protein>
<dbReference type="Pfam" id="PF08281">
    <property type="entry name" value="Sigma70_r4_2"/>
    <property type="match status" value="1"/>
</dbReference>
<keyword evidence="5" id="KW-0804">Transcription</keyword>
<comment type="subunit">
    <text evidence="2">Interacts transiently with the RNA polymerase catalytic core formed by RpoA, RpoB, RpoC and RpoZ (2 alpha, 1 beta, 1 beta' and 1 omega subunit) to form the RNA polymerase holoenzyme that can initiate transcription.</text>
</comment>
<dbReference type="SUPFAM" id="SSF88946">
    <property type="entry name" value="Sigma2 domain of RNA polymerase sigma factors"/>
    <property type="match status" value="1"/>
</dbReference>
<dbReference type="EMBL" id="VJXX01000001">
    <property type="protein sequence ID" value="MPY10523.1"/>
    <property type="molecule type" value="Genomic_DNA"/>
</dbReference>
<sequence>MQPATAASRRDAASGPVRPDASFDHLLEASRRELTGYCYRMLGAASEAEDAVQETMIKAWSRRDTFAGQSSLRTWLFRIAHNVCVDMLRSPQRRARPMDLGPSTRTADAVLGAPLTEGTFVQPIRDDRVIDTSGDPAVVAEARDTVRLAFIAALQHLPPLQRSALILCEVLRWSAAEVADLLDATTASINSALQRARKTMAGYEPSAGMPLEDPAHRDLLAKYLRAFESYDMDLLVSLLRDDVVLSMPPFDLWLSGPDDVIAWFVGKGSVCEGGRLLPLGVNGAGGFANYHLVEPGLWKPWAIQVIETAGGRIIGHHNFLYPELFDDFGLPPVIDERPAASPADADRAGTADESR</sequence>
<dbReference type="AlphaFoldDB" id="A0A7X1TNE1"/>
<keyword evidence="3" id="KW-0805">Transcription regulation</keyword>
<dbReference type="GO" id="GO:0016987">
    <property type="term" value="F:sigma factor activity"/>
    <property type="evidence" value="ECO:0007669"/>
    <property type="project" value="UniProtKB-KW"/>
</dbReference>
<dbReference type="Pfam" id="PF04542">
    <property type="entry name" value="Sigma70_r2"/>
    <property type="match status" value="1"/>
</dbReference>
<dbReference type="SUPFAM" id="SSF54427">
    <property type="entry name" value="NTF2-like"/>
    <property type="match status" value="1"/>
</dbReference>
<gene>
    <name evidence="9" type="ORF">FNH21_07260</name>
</gene>
<dbReference type="InterPro" id="IPR032710">
    <property type="entry name" value="NTF2-like_dom_sf"/>
</dbReference>
<evidence type="ECO:0000256" key="3">
    <source>
        <dbReference type="ARBA" id="ARBA00023015"/>
    </source>
</evidence>
<dbReference type="InterPro" id="IPR036388">
    <property type="entry name" value="WH-like_DNA-bd_sf"/>
</dbReference>
<evidence type="ECO:0000313" key="10">
    <source>
        <dbReference type="Proteomes" id="UP000326464"/>
    </source>
</evidence>
<dbReference type="Proteomes" id="UP000326464">
    <property type="component" value="Unassembled WGS sequence"/>
</dbReference>